<protein>
    <submittedName>
        <fullName evidence="5">GL13842</fullName>
    </submittedName>
</protein>
<sequence length="919" mass="102927">MVNVLSSLLVCGLVLVSAAQLKDGDVLQDYQRLKRLRPLGVEFAEHFRNASLPDLDLFQSRIPSQEDLLCLADMAQFMQALTAGKLWALRMIDAWGSIPSGVLSGNAFHLGNFDECVKISEEITSSHSIHGKYCFLIVPAASISLKIASCFPASCSAAHMDTFLEQLMQNLLNSSSTNIKFSEASCQTSESKPWDGMTIFTVVLLGLMGTIVGLCTLYDYFLCQDQSNIPVTVKIFSARASSRAIFRIVDSKSNPNVISCLDGIRCMSLFWVVLGHGVGYSAGNPNINSLRTLLWLDEPFSNFILYAYFSVDSFFLIGGMLVAMVVLRSMEKSKGKLNVPMMYLHRFIRITPILAVAILVYVNLITVVADGPLGYIEYRDKEACEKGWFWTLLFVQNYATSNACLGHAWYLAVDMQLYIISPLLLIALYKWGKKAAAGIVVLLLLVTTCLFVTMMVNNESVLTKNLSKGGDGVDVYGSTHTHAGPWLTGFLFGYFLHLNRGRKFQLGRIIVWSGWLLSLAMIFTSIFAMYPASKLRAPPLTILEESLYYTLSRVGWPLALCWIIFACMQGHGGLADSFLSSPLWQPLSRLSYSVYIWHMFTLEVNSRILRTNTYFSNYNFCLITHVLAVDMQLYIISPLLLIALYKWGKKAAAGIAVLVLLLSSCLFATMMVNKYSLLFKNGTEGDAGRKLYSATHTHSAPWLIGFLFGYFLHLNRGKKFQLGRIAVWSGWVLSLAMIFTSMFALYPATQWSAPPLSTLKESLYYTLTRVGWPLALCWIVFACMQGHGGLANSFLSSPLWQPLSRLSYSVYIWHLFVQEVNSRSVRTNTYFSDYNLMLKFWSDFGITILMSYLLYIVIEAPFGGLDNLLRSREKSVLKPQAPSEQKQSSVDVQQDQLNDGRNLVESDVPKEEATETTPE</sequence>
<feature type="transmembrane region" description="Helical" evidence="2">
    <location>
        <begin position="840"/>
        <end position="858"/>
    </location>
</feature>
<feature type="region of interest" description="Disordered" evidence="1">
    <location>
        <begin position="876"/>
        <end position="919"/>
    </location>
</feature>
<proteinExistence type="predicted"/>
<dbReference type="PhylomeDB" id="B4GPA2"/>
<evidence type="ECO:0000259" key="4">
    <source>
        <dbReference type="SMART" id="SM00703"/>
    </source>
</evidence>
<dbReference type="PANTHER" id="PTHR11161">
    <property type="entry name" value="O-ACYLTRANSFERASE"/>
    <property type="match status" value="1"/>
</dbReference>
<dbReference type="eggNOG" id="KOG3700">
    <property type="taxonomic scope" value="Eukaryota"/>
</dbReference>
<feature type="transmembrane region" description="Helical" evidence="2">
    <location>
        <begin position="303"/>
        <end position="327"/>
    </location>
</feature>
<feature type="transmembrane region" description="Helical" evidence="2">
    <location>
        <begin position="766"/>
        <end position="784"/>
    </location>
</feature>
<feature type="compositionally biased region" description="Low complexity" evidence="1">
    <location>
        <begin position="887"/>
        <end position="896"/>
    </location>
</feature>
<keyword evidence="2" id="KW-0812">Transmembrane</keyword>
<dbReference type="OMA" id="FIRCTVP"/>
<feature type="transmembrane region" description="Helical" evidence="2">
    <location>
        <begin position="651"/>
        <end position="671"/>
    </location>
</feature>
<feature type="transmembrane region" description="Helical" evidence="2">
    <location>
        <begin position="691"/>
        <end position="713"/>
    </location>
</feature>
<dbReference type="Proteomes" id="UP000008744">
    <property type="component" value="Unassembled WGS sequence"/>
</dbReference>
<dbReference type="PANTHER" id="PTHR11161:SF0">
    <property type="entry name" value="O-ACYLTRANSFERASE LIKE PROTEIN"/>
    <property type="match status" value="1"/>
</dbReference>
<feature type="transmembrane region" description="Helical" evidence="2">
    <location>
        <begin position="347"/>
        <end position="369"/>
    </location>
</feature>
<feature type="transmembrane region" description="Helical" evidence="2">
    <location>
        <begin position="197"/>
        <end position="218"/>
    </location>
</feature>
<keyword evidence="3" id="KW-0732">Signal</keyword>
<evidence type="ECO:0000256" key="1">
    <source>
        <dbReference type="SAM" id="MobiDB-lite"/>
    </source>
</evidence>
<feature type="transmembrane region" description="Helical" evidence="2">
    <location>
        <begin position="725"/>
        <end position="746"/>
    </location>
</feature>
<feature type="transmembrane region" description="Helical" evidence="2">
    <location>
        <begin position="436"/>
        <end position="456"/>
    </location>
</feature>
<dbReference type="EMBL" id="CH479186">
    <property type="protein sequence ID" value="EDW38985.1"/>
    <property type="molecule type" value="Genomic_DNA"/>
</dbReference>
<gene>
    <name evidence="5" type="primary">Dper\GL13842</name>
    <name evidence="5" type="ORF">Dper_GL13842</name>
</gene>
<dbReference type="Pfam" id="PF01757">
    <property type="entry name" value="Acyl_transf_3"/>
    <property type="match status" value="2"/>
</dbReference>
<dbReference type="Pfam" id="PF20146">
    <property type="entry name" value="NRF"/>
    <property type="match status" value="1"/>
</dbReference>
<reference evidence="5 6" key="1">
    <citation type="journal article" date="2007" name="Nature">
        <title>Evolution of genes and genomes on the Drosophila phylogeny.</title>
        <authorList>
            <consortium name="Drosophila 12 Genomes Consortium"/>
            <person name="Clark A.G."/>
            <person name="Eisen M.B."/>
            <person name="Smith D.R."/>
            <person name="Bergman C.M."/>
            <person name="Oliver B."/>
            <person name="Markow T.A."/>
            <person name="Kaufman T.C."/>
            <person name="Kellis M."/>
            <person name="Gelbart W."/>
            <person name="Iyer V.N."/>
            <person name="Pollard D.A."/>
            <person name="Sackton T.B."/>
            <person name="Larracuente A.M."/>
            <person name="Singh N.D."/>
            <person name="Abad J.P."/>
            <person name="Abt D.N."/>
            <person name="Adryan B."/>
            <person name="Aguade M."/>
            <person name="Akashi H."/>
            <person name="Anderson W.W."/>
            <person name="Aquadro C.F."/>
            <person name="Ardell D.H."/>
            <person name="Arguello R."/>
            <person name="Artieri C.G."/>
            <person name="Barbash D.A."/>
            <person name="Barker D."/>
            <person name="Barsanti P."/>
            <person name="Batterham P."/>
            <person name="Batzoglou S."/>
            <person name="Begun D."/>
            <person name="Bhutkar A."/>
            <person name="Blanco E."/>
            <person name="Bosak S.A."/>
            <person name="Bradley R.K."/>
            <person name="Brand A.D."/>
            <person name="Brent M.R."/>
            <person name="Brooks A.N."/>
            <person name="Brown R.H."/>
            <person name="Butlin R.K."/>
            <person name="Caggese C."/>
            <person name="Calvi B.R."/>
            <person name="Bernardo de Carvalho A."/>
            <person name="Caspi A."/>
            <person name="Castrezana S."/>
            <person name="Celniker S.E."/>
            <person name="Chang J.L."/>
            <person name="Chapple C."/>
            <person name="Chatterji S."/>
            <person name="Chinwalla A."/>
            <person name="Civetta A."/>
            <person name="Clifton S.W."/>
            <person name="Comeron J.M."/>
            <person name="Costello J.C."/>
            <person name="Coyne J.A."/>
            <person name="Daub J."/>
            <person name="David R.G."/>
            <person name="Delcher A.L."/>
            <person name="Delehaunty K."/>
            <person name="Do C.B."/>
            <person name="Ebling H."/>
            <person name="Edwards K."/>
            <person name="Eickbush T."/>
            <person name="Evans J.D."/>
            <person name="Filipski A."/>
            <person name="Findeiss S."/>
            <person name="Freyhult E."/>
            <person name="Fulton L."/>
            <person name="Fulton R."/>
            <person name="Garcia A.C."/>
            <person name="Gardiner A."/>
            <person name="Garfield D.A."/>
            <person name="Garvin B.E."/>
            <person name="Gibson G."/>
            <person name="Gilbert D."/>
            <person name="Gnerre S."/>
            <person name="Godfrey J."/>
            <person name="Good R."/>
            <person name="Gotea V."/>
            <person name="Gravely B."/>
            <person name="Greenberg A.J."/>
            <person name="Griffiths-Jones S."/>
            <person name="Gross S."/>
            <person name="Guigo R."/>
            <person name="Gustafson E.A."/>
            <person name="Haerty W."/>
            <person name="Hahn M.W."/>
            <person name="Halligan D.L."/>
            <person name="Halpern A.L."/>
            <person name="Halter G.M."/>
            <person name="Han M.V."/>
            <person name="Heger A."/>
            <person name="Hillier L."/>
            <person name="Hinrichs A.S."/>
            <person name="Holmes I."/>
            <person name="Hoskins R.A."/>
            <person name="Hubisz M.J."/>
            <person name="Hultmark D."/>
            <person name="Huntley M.A."/>
            <person name="Jaffe D.B."/>
            <person name="Jagadeeshan S."/>
            <person name="Jeck W.R."/>
            <person name="Johnson J."/>
            <person name="Jones C.D."/>
            <person name="Jordan W.C."/>
            <person name="Karpen G.H."/>
            <person name="Kataoka E."/>
            <person name="Keightley P.D."/>
            <person name="Kheradpour P."/>
            <person name="Kirkness E.F."/>
            <person name="Koerich L.B."/>
            <person name="Kristiansen K."/>
            <person name="Kudrna D."/>
            <person name="Kulathinal R.J."/>
            <person name="Kumar S."/>
            <person name="Kwok R."/>
            <person name="Lander E."/>
            <person name="Langley C.H."/>
            <person name="Lapoint R."/>
            <person name="Lazzaro B.P."/>
            <person name="Lee S.J."/>
            <person name="Levesque L."/>
            <person name="Li R."/>
            <person name="Lin C.F."/>
            <person name="Lin M.F."/>
            <person name="Lindblad-Toh K."/>
            <person name="Llopart A."/>
            <person name="Long M."/>
            <person name="Low L."/>
            <person name="Lozovsky E."/>
            <person name="Lu J."/>
            <person name="Luo M."/>
            <person name="Machado C.A."/>
            <person name="Makalowski W."/>
            <person name="Marzo M."/>
            <person name="Matsuda M."/>
            <person name="Matzkin L."/>
            <person name="McAllister B."/>
            <person name="McBride C.S."/>
            <person name="McKernan B."/>
            <person name="McKernan K."/>
            <person name="Mendez-Lago M."/>
            <person name="Minx P."/>
            <person name="Mollenhauer M.U."/>
            <person name="Montooth K."/>
            <person name="Mount S.M."/>
            <person name="Mu X."/>
            <person name="Myers E."/>
            <person name="Negre B."/>
            <person name="Newfeld S."/>
            <person name="Nielsen R."/>
            <person name="Noor M.A."/>
            <person name="O'Grady P."/>
            <person name="Pachter L."/>
            <person name="Papaceit M."/>
            <person name="Parisi M.J."/>
            <person name="Parisi M."/>
            <person name="Parts L."/>
            <person name="Pedersen J.S."/>
            <person name="Pesole G."/>
            <person name="Phillippy A.M."/>
            <person name="Ponting C.P."/>
            <person name="Pop M."/>
            <person name="Porcelli D."/>
            <person name="Powell J.R."/>
            <person name="Prohaska S."/>
            <person name="Pruitt K."/>
            <person name="Puig M."/>
            <person name="Quesneville H."/>
            <person name="Ram K.R."/>
            <person name="Rand D."/>
            <person name="Rasmussen M.D."/>
            <person name="Reed L.K."/>
            <person name="Reenan R."/>
            <person name="Reily A."/>
            <person name="Remington K.A."/>
            <person name="Rieger T.T."/>
            <person name="Ritchie M.G."/>
            <person name="Robin C."/>
            <person name="Rogers Y.H."/>
            <person name="Rohde C."/>
            <person name="Rozas J."/>
            <person name="Rubenfield M.J."/>
            <person name="Ruiz A."/>
            <person name="Russo S."/>
            <person name="Salzberg S.L."/>
            <person name="Sanchez-Gracia A."/>
            <person name="Saranga D.J."/>
            <person name="Sato H."/>
            <person name="Schaeffer S.W."/>
            <person name="Schatz M.C."/>
            <person name="Schlenke T."/>
            <person name="Schwartz R."/>
            <person name="Segarra C."/>
            <person name="Singh R.S."/>
            <person name="Sirot L."/>
            <person name="Sirota M."/>
            <person name="Sisneros N.B."/>
            <person name="Smith C.D."/>
            <person name="Smith T.F."/>
            <person name="Spieth J."/>
            <person name="Stage D.E."/>
            <person name="Stark A."/>
            <person name="Stephan W."/>
            <person name="Strausberg R.L."/>
            <person name="Strempel S."/>
            <person name="Sturgill D."/>
            <person name="Sutton G."/>
            <person name="Sutton G.G."/>
            <person name="Tao W."/>
            <person name="Teichmann S."/>
            <person name="Tobari Y.N."/>
            <person name="Tomimura Y."/>
            <person name="Tsolas J.M."/>
            <person name="Valente V.L."/>
            <person name="Venter E."/>
            <person name="Venter J.C."/>
            <person name="Vicario S."/>
            <person name="Vieira F.G."/>
            <person name="Vilella A.J."/>
            <person name="Villasante A."/>
            <person name="Walenz B."/>
            <person name="Wang J."/>
            <person name="Wasserman M."/>
            <person name="Watts T."/>
            <person name="Wilson D."/>
            <person name="Wilson R.K."/>
            <person name="Wing R.A."/>
            <person name="Wolfner M.F."/>
            <person name="Wong A."/>
            <person name="Wong G.K."/>
            <person name="Wu C.I."/>
            <person name="Wu G."/>
            <person name="Yamamoto D."/>
            <person name="Yang H.P."/>
            <person name="Yang S.P."/>
            <person name="Yorke J.A."/>
            <person name="Yoshida K."/>
            <person name="Zdobnov E."/>
            <person name="Zhang P."/>
            <person name="Zhang Y."/>
            <person name="Zimin A.V."/>
            <person name="Baldwin J."/>
            <person name="Abdouelleil A."/>
            <person name="Abdulkadir J."/>
            <person name="Abebe A."/>
            <person name="Abera B."/>
            <person name="Abreu J."/>
            <person name="Acer S.C."/>
            <person name="Aftuck L."/>
            <person name="Alexander A."/>
            <person name="An P."/>
            <person name="Anderson E."/>
            <person name="Anderson S."/>
            <person name="Arachi H."/>
            <person name="Azer M."/>
            <person name="Bachantsang P."/>
            <person name="Barry A."/>
            <person name="Bayul T."/>
            <person name="Berlin A."/>
            <person name="Bessette D."/>
            <person name="Bloom T."/>
            <person name="Blye J."/>
            <person name="Boguslavskiy L."/>
            <person name="Bonnet C."/>
            <person name="Boukhgalter B."/>
            <person name="Bourzgui I."/>
            <person name="Brown A."/>
            <person name="Cahill P."/>
            <person name="Channer S."/>
            <person name="Cheshatsang Y."/>
            <person name="Chuda L."/>
            <person name="Citroen M."/>
            <person name="Collymore A."/>
            <person name="Cooke P."/>
            <person name="Costello M."/>
            <person name="D'Aco K."/>
            <person name="Daza R."/>
            <person name="De Haan G."/>
            <person name="DeGray S."/>
            <person name="DeMaso C."/>
            <person name="Dhargay N."/>
            <person name="Dooley K."/>
            <person name="Dooley E."/>
            <person name="Doricent M."/>
            <person name="Dorje P."/>
            <person name="Dorjee K."/>
            <person name="Dupes A."/>
            <person name="Elong R."/>
            <person name="Falk J."/>
            <person name="Farina A."/>
            <person name="Faro S."/>
            <person name="Ferguson D."/>
            <person name="Fisher S."/>
            <person name="Foley C.D."/>
            <person name="Franke A."/>
            <person name="Friedrich D."/>
            <person name="Gadbois L."/>
            <person name="Gearin G."/>
            <person name="Gearin C.R."/>
            <person name="Giannoukos G."/>
            <person name="Goode T."/>
            <person name="Graham J."/>
            <person name="Grandbois E."/>
            <person name="Grewal S."/>
            <person name="Gyaltsen K."/>
            <person name="Hafez N."/>
            <person name="Hagos B."/>
            <person name="Hall J."/>
            <person name="Henson C."/>
            <person name="Hollinger A."/>
            <person name="Honan T."/>
            <person name="Huard M.D."/>
            <person name="Hughes L."/>
            <person name="Hurhula B."/>
            <person name="Husby M.E."/>
            <person name="Kamat A."/>
            <person name="Kanga B."/>
            <person name="Kashin S."/>
            <person name="Khazanovich D."/>
            <person name="Kisner P."/>
            <person name="Lance K."/>
            <person name="Lara M."/>
            <person name="Lee W."/>
            <person name="Lennon N."/>
            <person name="Letendre F."/>
            <person name="LeVine R."/>
            <person name="Lipovsky A."/>
            <person name="Liu X."/>
            <person name="Liu J."/>
            <person name="Liu S."/>
            <person name="Lokyitsang T."/>
            <person name="Lokyitsang Y."/>
            <person name="Lubonja R."/>
            <person name="Lui A."/>
            <person name="MacDonald P."/>
            <person name="Magnisalis V."/>
            <person name="Maru K."/>
            <person name="Matthews C."/>
            <person name="McCusker W."/>
            <person name="McDonough S."/>
            <person name="Mehta T."/>
            <person name="Meldrim J."/>
            <person name="Meneus L."/>
            <person name="Mihai O."/>
            <person name="Mihalev A."/>
            <person name="Mihova T."/>
            <person name="Mittelman R."/>
            <person name="Mlenga V."/>
            <person name="Montmayeur A."/>
            <person name="Mulrain L."/>
            <person name="Navidi A."/>
            <person name="Naylor J."/>
            <person name="Negash T."/>
            <person name="Nguyen T."/>
            <person name="Nguyen N."/>
            <person name="Nicol R."/>
            <person name="Norbu C."/>
            <person name="Norbu N."/>
            <person name="Novod N."/>
            <person name="O'Neill B."/>
            <person name="Osman S."/>
            <person name="Markiewicz E."/>
            <person name="Oyono O.L."/>
            <person name="Patti C."/>
            <person name="Phunkhang P."/>
            <person name="Pierre F."/>
            <person name="Priest M."/>
            <person name="Raghuraman S."/>
            <person name="Rege F."/>
            <person name="Reyes R."/>
            <person name="Rise C."/>
            <person name="Rogov P."/>
            <person name="Ross K."/>
            <person name="Ryan E."/>
            <person name="Settipalli S."/>
            <person name="Shea T."/>
            <person name="Sherpa N."/>
            <person name="Shi L."/>
            <person name="Shih D."/>
            <person name="Sparrow T."/>
            <person name="Spaulding J."/>
            <person name="Stalker J."/>
            <person name="Stange-Thomann N."/>
            <person name="Stavropoulos S."/>
            <person name="Stone C."/>
            <person name="Strader C."/>
            <person name="Tesfaye S."/>
            <person name="Thomson T."/>
            <person name="Thoulutsang Y."/>
            <person name="Thoulutsang D."/>
            <person name="Topham K."/>
            <person name="Topping I."/>
            <person name="Tsamla T."/>
            <person name="Vassiliev H."/>
            <person name="Vo A."/>
            <person name="Wangchuk T."/>
            <person name="Wangdi T."/>
            <person name="Weiand M."/>
            <person name="Wilkinson J."/>
            <person name="Wilson A."/>
            <person name="Yadav S."/>
            <person name="Young G."/>
            <person name="Yu Q."/>
            <person name="Zembek L."/>
            <person name="Zhong D."/>
            <person name="Zimmer A."/>
            <person name="Zwirko Z."/>
            <person name="Jaffe D.B."/>
            <person name="Alvarez P."/>
            <person name="Brockman W."/>
            <person name="Butler J."/>
            <person name="Chin C."/>
            <person name="Gnerre S."/>
            <person name="Grabherr M."/>
            <person name="Kleber M."/>
            <person name="Mauceli E."/>
            <person name="MacCallum I."/>
        </authorList>
    </citation>
    <scope>NUCLEOTIDE SEQUENCE [LARGE SCALE GENOMIC DNA]</scope>
    <source>
        <strain evidence="6">MSH-3 / Tucson 14011-0111.49</strain>
    </source>
</reference>
<keyword evidence="2" id="KW-0472">Membrane</keyword>
<name>B4GPA2_DROPE</name>
<evidence type="ECO:0000256" key="3">
    <source>
        <dbReference type="SAM" id="SignalP"/>
    </source>
</evidence>
<feature type="transmembrane region" description="Helical" evidence="2">
    <location>
        <begin position="476"/>
        <end position="497"/>
    </location>
</feature>
<dbReference type="GO" id="GO:0016747">
    <property type="term" value="F:acyltransferase activity, transferring groups other than amino-acyl groups"/>
    <property type="evidence" value="ECO:0007669"/>
    <property type="project" value="InterPro"/>
</dbReference>
<accession>B4GPA2</accession>
<organism evidence="6">
    <name type="scientific">Drosophila persimilis</name>
    <name type="common">Fruit fly</name>
    <dbReference type="NCBI Taxonomy" id="7234"/>
    <lineage>
        <taxon>Eukaryota</taxon>
        <taxon>Metazoa</taxon>
        <taxon>Ecdysozoa</taxon>
        <taxon>Arthropoda</taxon>
        <taxon>Hexapoda</taxon>
        <taxon>Insecta</taxon>
        <taxon>Pterygota</taxon>
        <taxon>Neoptera</taxon>
        <taxon>Endopterygota</taxon>
        <taxon>Diptera</taxon>
        <taxon>Brachycera</taxon>
        <taxon>Muscomorpha</taxon>
        <taxon>Ephydroidea</taxon>
        <taxon>Drosophilidae</taxon>
        <taxon>Drosophila</taxon>
        <taxon>Sophophora</taxon>
    </lineage>
</organism>
<dbReference type="HOGENOM" id="CLU_007874_2_1_1"/>
<dbReference type="InterPro" id="IPR006621">
    <property type="entry name" value="Nose-resist-to-fluoxetine_N"/>
</dbReference>
<feature type="transmembrane region" description="Helical" evidence="2">
    <location>
        <begin position="622"/>
        <end position="644"/>
    </location>
</feature>
<dbReference type="AlphaFoldDB" id="B4GPA2"/>
<dbReference type="InterPro" id="IPR052728">
    <property type="entry name" value="O2_lipid_transport_reg"/>
</dbReference>
<feature type="transmembrane region" description="Helical" evidence="2">
    <location>
        <begin position="408"/>
        <end position="429"/>
    </location>
</feature>
<feature type="transmembrane region" description="Helical" evidence="2">
    <location>
        <begin position="509"/>
        <end position="530"/>
    </location>
</feature>
<feature type="chain" id="PRO_5002806998" evidence="3">
    <location>
        <begin position="19"/>
        <end position="919"/>
    </location>
</feature>
<keyword evidence="6" id="KW-1185">Reference proteome</keyword>
<feature type="signal peptide" evidence="3">
    <location>
        <begin position="1"/>
        <end position="18"/>
    </location>
</feature>
<evidence type="ECO:0000313" key="5">
    <source>
        <dbReference type="EMBL" id="EDW38985.1"/>
    </source>
</evidence>
<feature type="transmembrane region" description="Helical" evidence="2">
    <location>
        <begin position="266"/>
        <end position="283"/>
    </location>
</feature>
<evidence type="ECO:0000256" key="2">
    <source>
        <dbReference type="SAM" id="Phobius"/>
    </source>
</evidence>
<feature type="domain" description="Nose resistant-to-fluoxetine protein N-terminal" evidence="4">
    <location>
        <begin position="67"/>
        <end position="188"/>
    </location>
</feature>
<keyword evidence="2" id="KW-1133">Transmembrane helix</keyword>
<dbReference type="OrthoDB" id="118951at2759"/>
<evidence type="ECO:0000313" key="6">
    <source>
        <dbReference type="Proteomes" id="UP000008744"/>
    </source>
</evidence>
<feature type="compositionally biased region" description="Basic and acidic residues" evidence="1">
    <location>
        <begin position="902"/>
        <end position="913"/>
    </location>
</feature>
<dbReference type="SMART" id="SM00703">
    <property type="entry name" value="NRF"/>
    <property type="match status" value="1"/>
</dbReference>
<dbReference type="InterPro" id="IPR002656">
    <property type="entry name" value="Acyl_transf_3_dom"/>
</dbReference>